<dbReference type="Pfam" id="PF00929">
    <property type="entry name" value="RNase_T"/>
    <property type="match status" value="1"/>
</dbReference>
<dbReference type="GO" id="GO:0000175">
    <property type="term" value="F:3'-5'-RNA exonuclease activity"/>
    <property type="evidence" value="ECO:0007669"/>
    <property type="project" value="InterPro"/>
</dbReference>
<protein>
    <recommendedName>
        <fullName evidence="4">Exonuclease domain-containing protein</fullName>
    </recommendedName>
</protein>
<dbReference type="InterPro" id="IPR047201">
    <property type="entry name" value="ERI-1_3'hExo-like"/>
</dbReference>
<keyword evidence="6" id="KW-1185">Reference proteome</keyword>
<reference evidence="5 6" key="1">
    <citation type="submission" date="2019-02" db="EMBL/GenBank/DDBJ databases">
        <title>Genome sequencing of the rare red list fungi Hericium alpestre (H. flagellum).</title>
        <authorList>
            <person name="Buettner E."/>
            <person name="Kellner H."/>
        </authorList>
    </citation>
    <scope>NUCLEOTIDE SEQUENCE [LARGE SCALE GENOMIC DNA]</scope>
    <source>
        <strain evidence="5 6">DSM 108284</strain>
    </source>
</reference>
<dbReference type="PANTHER" id="PTHR23044:SF61">
    <property type="entry name" value="3'-5' EXORIBONUCLEASE 1-RELATED"/>
    <property type="match status" value="1"/>
</dbReference>
<dbReference type="AlphaFoldDB" id="A0A4Z0A4K2"/>
<dbReference type="EMBL" id="SFCI01000156">
    <property type="protein sequence ID" value="TFY81962.1"/>
    <property type="molecule type" value="Genomic_DNA"/>
</dbReference>
<dbReference type="OrthoDB" id="448399at2759"/>
<dbReference type="SUPFAM" id="SSF53098">
    <property type="entry name" value="Ribonuclease H-like"/>
    <property type="match status" value="1"/>
</dbReference>
<evidence type="ECO:0000256" key="2">
    <source>
        <dbReference type="ARBA" id="ARBA00022801"/>
    </source>
</evidence>
<organism evidence="5 6">
    <name type="scientific">Hericium alpestre</name>
    <dbReference type="NCBI Taxonomy" id="135208"/>
    <lineage>
        <taxon>Eukaryota</taxon>
        <taxon>Fungi</taxon>
        <taxon>Dikarya</taxon>
        <taxon>Basidiomycota</taxon>
        <taxon>Agaricomycotina</taxon>
        <taxon>Agaricomycetes</taxon>
        <taxon>Russulales</taxon>
        <taxon>Hericiaceae</taxon>
        <taxon>Hericium</taxon>
    </lineage>
</organism>
<gene>
    <name evidence="5" type="ORF">EWM64_g2045</name>
</gene>
<evidence type="ECO:0000256" key="3">
    <source>
        <dbReference type="ARBA" id="ARBA00022839"/>
    </source>
</evidence>
<dbReference type="SMART" id="SM00479">
    <property type="entry name" value="EXOIII"/>
    <property type="match status" value="1"/>
</dbReference>
<keyword evidence="3" id="KW-0269">Exonuclease</keyword>
<keyword evidence="2" id="KW-0378">Hydrolase</keyword>
<evidence type="ECO:0000313" key="6">
    <source>
        <dbReference type="Proteomes" id="UP000298061"/>
    </source>
</evidence>
<dbReference type="CDD" id="cd06133">
    <property type="entry name" value="ERI-1_3'hExo_like"/>
    <property type="match status" value="1"/>
</dbReference>
<dbReference type="InterPro" id="IPR036397">
    <property type="entry name" value="RNaseH_sf"/>
</dbReference>
<comment type="caution">
    <text evidence="5">The sequence shown here is derived from an EMBL/GenBank/DDBJ whole genome shotgun (WGS) entry which is preliminary data.</text>
</comment>
<evidence type="ECO:0000259" key="4">
    <source>
        <dbReference type="SMART" id="SM00479"/>
    </source>
</evidence>
<dbReference type="InterPro" id="IPR012337">
    <property type="entry name" value="RNaseH-like_sf"/>
</dbReference>
<accession>A0A4Z0A4K2</accession>
<dbReference type="GO" id="GO:0003676">
    <property type="term" value="F:nucleic acid binding"/>
    <property type="evidence" value="ECO:0007669"/>
    <property type="project" value="InterPro"/>
</dbReference>
<dbReference type="Proteomes" id="UP000298061">
    <property type="component" value="Unassembled WGS sequence"/>
</dbReference>
<dbReference type="Gene3D" id="3.30.420.10">
    <property type="entry name" value="Ribonuclease H-like superfamily/Ribonuclease H"/>
    <property type="match status" value="1"/>
</dbReference>
<dbReference type="InterPro" id="IPR013520">
    <property type="entry name" value="Ribonucl_H"/>
</dbReference>
<sequence length="267" mass="30380">MFSVVAQRPLPFTPFTFGSIRPHPDAAPMPSIESVPVVEPEPLYTPSHQPFDALLVLDVEATCQEGTDFQWPNEIIEFPVCLLKWTDKGKTGKASKLEIVDEFRSFVKPTWRPNLTQFCTNLTGITQEQVDAAPHFPEVADMFTAFLMKHGLLHPHTGERIARFCWCTDGPFDVRDFVVKQCFISNVSIIPMPYWIRGDVMDVRKAVGILSGLPQIQTKKDSRNIARIVIELARRGICLQPNTFIHPGRRWAWMGKHGQILEEYCMT</sequence>
<dbReference type="PANTHER" id="PTHR23044">
    <property type="entry name" value="3'-5' EXONUCLEASE ERI1-RELATED"/>
    <property type="match status" value="1"/>
</dbReference>
<dbReference type="InterPro" id="IPR051274">
    <property type="entry name" value="3-5_Exoribonuclease"/>
</dbReference>
<evidence type="ECO:0000313" key="5">
    <source>
        <dbReference type="EMBL" id="TFY81962.1"/>
    </source>
</evidence>
<name>A0A4Z0A4K2_9AGAM</name>
<proteinExistence type="predicted"/>
<dbReference type="STRING" id="135208.A0A4Z0A4K2"/>
<feature type="domain" description="Exonuclease" evidence="4">
    <location>
        <begin position="53"/>
        <end position="238"/>
    </location>
</feature>
<evidence type="ECO:0000256" key="1">
    <source>
        <dbReference type="ARBA" id="ARBA00022722"/>
    </source>
</evidence>
<keyword evidence="1" id="KW-0540">Nuclease</keyword>